<feature type="domain" description="GTP cyclohydrolase II" evidence="11">
    <location>
        <begin position="11"/>
        <end position="173"/>
    </location>
</feature>
<gene>
    <name evidence="12" type="ORF">METZ01_LOCUS394199</name>
</gene>
<dbReference type="PANTHER" id="PTHR21327">
    <property type="entry name" value="GTP CYCLOHYDROLASE II-RELATED"/>
    <property type="match status" value="1"/>
</dbReference>
<protein>
    <recommendedName>
        <fullName evidence="3">GTP cyclohydrolase II</fullName>
        <ecNumber evidence="3">3.5.4.25</ecNumber>
    </recommendedName>
</protein>
<name>A0A382V5Q2_9ZZZZ</name>
<dbReference type="InterPro" id="IPR036144">
    <property type="entry name" value="RibA-like_sf"/>
</dbReference>
<dbReference type="Gene3D" id="3.40.50.10990">
    <property type="entry name" value="GTP cyclohydrolase II"/>
    <property type="match status" value="1"/>
</dbReference>
<dbReference type="EMBL" id="UINC01149087">
    <property type="protein sequence ID" value="SVD41345.1"/>
    <property type="molecule type" value="Genomic_DNA"/>
</dbReference>
<dbReference type="GO" id="GO:0005829">
    <property type="term" value="C:cytosol"/>
    <property type="evidence" value="ECO:0007669"/>
    <property type="project" value="TreeGrafter"/>
</dbReference>
<dbReference type="InterPro" id="IPR000926">
    <property type="entry name" value="RibA"/>
</dbReference>
<evidence type="ECO:0000256" key="5">
    <source>
        <dbReference type="ARBA" id="ARBA00022723"/>
    </source>
</evidence>
<dbReference type="PANTHER" id="PTHR21327:SF18">
    <property type="entry name" value="3,4-DIHYDROXY-2-BUTANONE 4-PHOSPHATE SYNTHASE"/>
    <property type="match status" value="1"/>
</dbReference>
<dbReference type="GO" id="GO:0003935">
    <property type="term" value="F:GTP cyclohydrolase II activity"/>
    <property type="evidence" value="ECO:0007669"/>
    <property type="project" value="UniProtKB-EC"/>
</dbReference>
<dbReference type="GO" id="GO:0008686">
    <property type="term" value="F:3,4-dihydroxy-2-butanone-4-phosphate synthase activity"/>
    <property type="evidence" value="ECO:0007669"/>
    <property type="project" value="TreeGrafter"/>
</dbReference>
<evidence type="ECO:0000256" key="2">
    <source>
        <dbReference type="ARBA" id="ARBA00004853"/>
    </source>
</evidence>
<keyword evidence="8" id="KW-0862">Zinc</keyword>
<dbReference type="FunFam" id="3.40.50.10990:FF:000002">
    <property type="entry name" value="GTP cyclohydrolase-2"/>
    <property type="match status" value="1"/>
</dbReference>
<dbReference type="AlphaFoldDB" id="A0A382V5Q2"/>
<keyword evidence="7" id="KW-0378">Hydrolase</keyword>
<evidence type="ECO:0000256" key="7">
    <source>
        <dbReference type="ARBA" id="ARBA00022801"/>
    </source>
</evidence>
<comment type="cofactor">
    <cofactor evidence="1">
        <name>Zn(2+)</name>
        <dbReference type="ChEBI" id="CHEBI:29105"/>
    </cofactor>
</comment>
<comment type="pathway">
    <text evidence="2">Cofactor biosynthesis; riboflavin biosynthesis; 5-amino-6-(D-ribitylamino)uracil from GTP: step 1/4.</text>
</comment>
<comment type="catalytic activity">
    <reaction evidence="10">
        <text>GTP + 4 H2O = 2,5-diamino-6-hydroxy-4-(5-phosphoribosylamino)-pyrimidine + formate + 2 phosphate + 3 H(+)</text>
        <dbReference type="Rhea" id="RHEA:23704"/>
        <dbReference type="ChEBI" id="CHEBI:15377"/>
        <dbReference type="ChEBI" id="CHEBI:15378"/>
        <dbReference type="ChEBI" id="CHEBI:15740"/>
        <dbReference type="ChEBI" id="CHEBI:37565"/>
        <dbReference type="ChEBI" id="CHEBI:43474"/>
        <dbReference type="ChEBI" id="CHEBI:58614"/>
        <dbReference type="EC" id="3.5.4.25"/>
    </reaction>
</comment>
<evidence type="ECO:0000256" key="4">
    <source>
        <dbReference type="ARBA" id="ARBA00022619"/>
    </source>
</evidence>
<sequence>MLKKIISFVETSELPTDIANFKVHAFTEKQKNIDHLAISFGNFSINQPILARIHSQCITGESFFSMRCDCRFQLTESLEQITNNGSGVIFYLQQEGRGIGLSNKIRAYKLQDGGLDTVEANHQLGFHEDERNYEIVASMAEHLNINSVDLMTNNPKKINALEKMGLKVNKRVPILSKLNQHNKKYLTTKAKKLGHLM</sequence>
<evidence type="ECO:0000256" key="8">
    <source>
        <dbReference type="ARBA" id="ARBA00022833"/>
    </source>
</evidence>
<dbReference type="GO" id="GO:0005525">
    <property type="term" value="F:GTP binding"/>
    <property type="evidence" value="ECO:0007669"/>
    <property type="project" value="UniProtKB-KW"/>
</dbReference>
<dbReference type="InterPro" id="IPR032677">
    <property type="entry name" value="GTP_cyclohydro_II"/>
</dbReference>
<keyword evidence="5" id="KW-0479">Metal-binding</keyword>
<keyword evidence="6" id="KW-0547">Nucleotide-binding</keyword>
<reference evidence="12" key="1">
    <citation type="submission" date="2018-05" db="EMBL/GenBank/DDBJ databases">
        <authorList>
            <person name="Lanie J.A."/>
            <person name="Ng W.-L."/>
            <person name="Kazmierczak K.M."/>
            <person name="Andrzejewski T.M."/>
            <person name="Davidsen T.M."/>
            <person name="Wayne K.J."/>
            <person name="Tettelin H."/>
            <person name="Glass J.I."/>
            <person name="Rusch D."/>
            <person name="Podicherti R."/>
            <person name="Tsui H.-C.T."/>
            <person name="Winkler M.E."/>
        </authorList>
    </citation>
    <scope>NUCLEOTIDE SEQUENCE</scope>
</reference>
<keyword evidence="9" id="KW-0342">GTP-binding</keyword>
<dbReference type="GO" id="GO:0009231">
    <property type="term" value="P:riboflavin biosynthetic process"/>
    <property type="evidence" value="ECO:0007669"/>
    <property type="project" value="UniProtKB-KW"/>
</dbReference>
<evidence type="ECO:0000256" key="6">
    <source>
        <dbReference type="ARBA" id="ARBA00022741"/>
    </source>
</evidence>
<evidence type="ECO:0000256" key="10">
    <source>
        <dbReference type="ARBA" id="ARBA00049295"/>
    </source>
</evidence>
<evidence type="ECO:0000256" key="1">
    <source>
        <dbReference type="ARBA" id="ARBA00001947"/>
    </source>
</evidence>
<evidence type="ECO:0000256" key="9">
    <source>
        <dbReference type="ARBA" id="ARBA00023134"/>
    </source>
</evidence>
<dbReference type="CDD" id="cd00641">
    <property type="entry name" value="GTP_cyclohydro2"/>
    <property type="match status" value="1"/>
</dbReference>
<proteinExistence type="inferred from homology"/>
<evidence type="ECO:0000256" key="3">
    <source>
        <dbReference type="ARBA" id="ARBA00012762"/>
    </source>
</evidence>
<dbReference type="SUPFAM" id="SSF142695">
    <property type="entry name" value="RibA-like"/>
    <property type="match status" value="1"/>
</dbReference>
<dbReference type="GO" id="GO:0046872">
    <property type="term" value="F:metal ion binding"/>
    <property type="evidence" value="ECO:0007669"/>
    <property type="project" value="UniProtKB-KW"/>
</dbReference>
<dbReference type="NCBIfam" id="NF001591">
    <property type="entry name" value="PRK00393.1"/>
    <property type="match status" value="1"/>
</dbReference>
<evidence type="ECO:0000313" key="12">
    <source>
        <dbReference type="EMBL" id="SVD41345.1"/>
    </source>
</evidence>
<keyword evidence="4" id="KW-0686">Riboflavin biosynthesis</keyword>
<dbReference type="HAMAP" id="MF_00179">
    <property type="entry name" value="RibA"/>
    <property type="match status" value="1"/>
</dbReference>
<evidence type="ECO:0000259" key="11">
    <source>
        <dbReference type="Pfam" id="PF00925"/>
    </source>
</evidence>
<organism evidence="12">
    <name type="scientific">marine metagenome</name>
    <dbReference type="NCBI Taxonomy" id="408172"/>
    <lineage>
        <taxon>unclassified sequences</taxon>
        <taxon>metagenomes</taxon>
        <taxon>ecological metagenomes</taxon>
    </lineage>
</organism>
<dbReference type="EC" id="3.5.4.25" evidence="3"/>
<accession>A0A382V5Q2</accession>
<dbReference type="NCBIfam" id="TIGR00505">
    <property type="entry name" value="ribA"/>
    <property type="match status" value="1"/>
</dbReference>
<dbReference type="Pfam" id="PF00925">
    <property type="entry name" value="GTP_cyclohydro2"/>
    <property type="match status" value="1"/>
</dbReference>